<keyword evidence="1" id="KW-0812">Transmembrane</keyword>
<feature type="transmembrane region" description="Helical" evidence="1">
    <location>
        <begin position="73"/>
        <end position="91"/>
    </location>
</feature>
<keyword evidence="3" id="KW-1185">Reference proteome</keyword>
<evidence type="ECO:0000313" key="3">
    <source>
        <dbReference type="Proteomes" id="UP001490365"/>
    </source>
</evidence>
<protein>
    <submittedName>
        <fullName evidence="2">Uncharacterized protein</fullName>
    </submittedName>
</protein>
<dbReference type="RefSeq" id="WP_351956657.1">
    <property type="nucleotide sequence ID" value="NZ_JBEOZM010000004.1"/>
</dbReference>
<keyword evidence="1" id="KW-1133">Transmembrane helix</keyword>
<gene>
    <name evidence="2" type="ORF">ABT211_12035</name>
</gene>
<feature type="transmembrane region" description="Helical" evidence="1">
    <location>
        <begin position="49"/>
        <end position="68"/>
    </location>
</feature>
<accession>A0ABV1TDA4</accession>
<dbReference type="Proteomes" id="UP001490365">
    <property type="component" value="Unassembled WGS sequence"/>
</dbReference>
<organism evidence="2 3">
    <name type="scientific">Streptomyces sp. 900105755</name>
    <dbReference type="NCBI Taxonomy" id="3154389"/>
    <lineage>
        <taxon>Bacteria</taxon>
        <taxon>Bacillati</taxon>
        <taxon>Actinomycetota</taxon>
        <taxon>Actinomycetes</taxon>
        <taxon>Kitasatosporales</taxon>
        <taxon>Streptomycetaceae</taxon>
        <taxon>Streptomyces</taxon>
    </lineage>
</organism>
<keyword evidence="1" id="KW-0472">Membrane</keyword>
<sequence length="136" mass="13732">MGLHRPVLRAAAPALVLAGVSVVAWAAWLGWDQRQEVRADGSVSGPYEAWQVAGLAATLLAAVCCAAARGHSAAAVAGTTVGLTLAAYVDWSGEASGLFMVGVVLVMAGSFVASAVVTAVVSALTDTLGRDRPLTR</sequence>
<evidence type="ECO:0000313" key="2">
    <source>
        <dbReference type="EMBL" id="MER6268015.1"/>
    </source>
</evidence>
<dbReference type="EMBL" id="JBEOZM010000004">
    <property type="protein sequence ID" value="MER6268015.1"/>
    <property type="molecule type" value="Genomic_DNA"/>
</dbReference>
<name>A0ABV1TDA4_9ACTN</name>
<feature type="transmembrane region" description="Helical" evidence="1">
    <location>
        <begin position="97"/>
        <end position="124"/>
    </location>
</feature>
<evidence type="ECO:0000256" key="1">
    <source>
        <dbReference type="SAM" id="Phobius"/>
    </source>
</evidence>
<reference evidence="2 3" key="1">
    <citation type="submission" date="2024-06" db="EMBL/GenBank/DDBJ databases">
        <title>The Natural Products Discovery Center: Release of the First 8490 Sequenced Strains for Exploring Actinobacteria Biosynthetic Diversity.</title>
        <authorList>
            <person name="Kalkreuter E."/>
            <person name="Kautsar S.A."/>
            <person name="Yang D."/>
            <person name="Bader C.D."/>
            <person name="Teijaro C.N."/>
            <person name="Fluegel L."/>
            <person name="Davis C.M."/>
            <person name="Simpson J.R."/>
            <person name="Lauterbach L."/>
            <person name="Steele A.D."/>
            <person name="Gui C."/>
            <person name="Meng S."/>
            <person name="Li G."/>
            <person name="Viehrig K."/>
            <person name="Ye F."/>
            <person name="Su P."/>
            <person name="Kiefer A.F."/>
            <person name="Nichols A."/>
            <person name="Cepeda A.J."/>
            <person name="Yan W."/>
            <person name="Fan B."/>
            <person name="Jiang Y."/>
            <person name="Adhikari A."/>
            <person name="Zheng C.-J."/>
            <person name="Schuster L."/>
            <person name="Cowan T.M."/>
            <person name="Smanski M.J."/>
            <person name="Chevrette M.G."/>
            <person name="De Carvalho L.P.S."/>
            <person name="Shen B."/>
        </authorList>
    </citation>
    <scope>NUCLEOTIDE SEQUENCE [LARGE SCALE GENOMIC DNA]</scope>
    <source>
        <strain evidence="2 3">NPDC001694</strain>
    </source>
</reference>
<feature type="transmembrane region" description="Helical" evidence="1">
    <location>
        <begin position="7"/>
        <end position="29"/>
    </location>
</feature>
<comment type="caution">
    <text evidence="2">The sequence shown here is derived from an EMBL/GenBank/DDBJ whole genome shotgun (WGS) entry which is preliminary data.</text>
</comment>
<proteinExistence type="predicted"/>